<dbReference type="Proteomes" id="UP000222531">
    <property type="component" value="Unassembled WGS sequence"/>
</dbReference>
<proteinExistence type="predicted"/>
<reference evidence="2 4" key="1">
    <citation type="journal article" date="2017" name="Biochemistry">
        <title>Identification of the Biosynthetic Pathway for the Antibiotic Bicyclomycin.</title>
        <authorList>
            <person name="Patteson J."/>
            <person name="Cai W."/>
            <person name="Johnson R.A."/>
            <person name="Santa Maria K."/>
            <person name="Li B."/>
        </authorList>
    </citation>
    <scope>NUCLEOTIDE SEQUENCE [LARGE SCALE GENOMIC DNA]</scope>
    <source>
        <strain evidence="2 4">ATCC 21532</strain>
    </source>
</reference>
<evidence type="ECO:0000313" key="2">
    <source>
        <dbReference type="EMBL" id="PHQ53362.1"/>
    </source>
</evidence>
<accession>A0A2G1XQ58</accession>
<comment type="caution">
    <text evidence="2">The sequence shown here is derived from an EMBL/GenBank/DDBJ whole genome shotgun (WGS) entry which is preliminary data.</text>
</comment>
<dbReference type="EMBL" id="NHZO01000029">
    <property type="protein sequence ID" value="PHQ53362.1"/>
    <property type="molecule type" value="Genomic_DNA"/>
</dbReference>
<evidence type="ECO:0000313" key="1">
    <source>
        <dbReference type="EMBL" id="PHQ49442.1"/>
    </source>
</evidence>
<dbReference type="EMBL" id="NHZO01000029">
    <property type="protein sequence ID" value="PHQ53369.1"/>
    <property type="molecule type" value="Genomic_DNA"/>
</dbReference>
<protein>
    <submittedName>
        <fullName evidence="2">Uncharacterized protein</fullName>
    </submittedName>
</protein>
<name>A0A2G1XQ58_STRCJ</name>
<dbReference type="EMBL" id="NHZO01000154">
    <property type="protein sequence ID" value="PHQ49442.1"/>
    <property type="molecule type" value="Genomic_DNA"/>
</dbReference>
<gene>
    <name evidence="2" type="ORF">BLA24_01665</name>
    <name evidence="3" type="ORF">BLA24_01700</name>
    <name evidence="1" type="ORF">BLA24_25720</name>
</gene>
<keyword evidence="4" id="KW-1185">Reference proteome</keyword>
<dbReference type="OrthoDB" id="4253467at2"/>
<dbReference type="AlphaFoldDB" id="A0A2G1XQ58"/>
<evidence type="ECO:0000313" key="4">
    <source>
        <dbReference type="Proteomes" id="UP000222531"/>
    </source>
</evidence>
<dbReference type="RefSeq" id="WP_099197516.1">
    <property type="nucleotide sequence ID" value="NZ_NHZO01000029.1"/>
</dbReference>
<sequence>MKHSEKALANGWGWVLGVSGEECRVYSRPAQQAPAEDPAELLGRVTKLLGLDDPSQVPAAIRTLQEDRKKALASAATAWNAVHELTRRPSGGKA</sequence>
<evidence type="ECO:0000313" key="3">
    <source>
        <dbReference type="EMBL" id="PHQ53369.1"/>
    </source>
</evidence>
<organism evidence="2 4">
    <name type="scientific">Streptomyces cinnamoneus</name>
    <name type="common">Streptoverticillium cinnamoneum</name>
    <dbReference type="NCBI Taxonomy" id="53446"/>
    <lineage>
        <taxon>Bacteria</taxon>
        <taxon>Bacillati</taxon>
        <taxon>Actinomycetota</taxon>
        <taxon>Actinomycetes</taxon>
        <taxon>Kitasatosporales</taxon>
        <taxon>Streptomycetaceae</taxon>
        <taxon>Streptomyces</taxon>
        <taxon>Streptomyces cinnamoneus group</taxon>
    </lineage>
</organism>